<comment type="catalytic activity">
    <reaction evidence="5">
        <text>glycyl-tRNA(Gly) + acetyl-CoA = N-acetylglycyl-tRNA(Gly) + CoA + H(+)</text>
        <dbReference type="Rhea" id="RHEA:81867"/>
        <dbReference type="Rhea" id="RHEA-COMP:9683"/>
        <dbReference type="Rhea" id="RHEA-COMP:19766"/>
        <dbReference type="ChEBI" id="CHEBI:15378"/>
        <dbReference type="ChEBI" id="CHEBI:57287"/>
        <dbReference type="ChEBI" id="CHEBI:57288"/>
        <dbReference type="ChEBI" id="CHEBI:78522"/>
        <dbReference type="ChEBI" id="CHEBI:232036"/>
    </reaction>
</comment>
<name>A0A3S0T331_9HYPH</name>
<dbReference type="EMBL" id="RJTJ01000014">
    <property type="protein sequence ID" value="RUM05269.1"/>
    <property type="molecule type" value="Genomic_DNA"/>
</dbReference>
<dbReference type="Gene3D" id="3.40.630.30">
    <property type="match status" value="1"/>
</dbReference>
<evidence type="ECO:0000256" key="2">
    <source>
        <dbReference type="ARBA" id="ARBA00022649"/>
    </source>
</evidence>
<keyword evidence="4" id="KW-0012">Acyltransferase</keyword>
<dbReference type="PROSITE" id="PS51186">
    <property type="entry name" value="GNAT"/>
    <property type="match status" value="1"/>
</dbReference>
<evidence type="ECO:0000256" key="4">
    <source>
        <dbReference type="ARBA" id="ARBA00023315"/>
    </source>
</evidence>
<evidence type="ECO:0000256" key="5">
    <source>
        <dbReference type="ARBA" id="ARBA00049880"/>
    </source>
</evidence>
<dbReference type="PANTHER" id="PTHR36449">
    <property type="entry name" value="ACETYLTRANSFERASE-RELATED"/>
    <property type="match status" value="1"/>
</dbReference>
<comment type="caution">
    <text evidence="7">The sequence shown here is derived from an EMBL/GenBank/DDBJ whole genome shotgun (WGS) entry which is preliminary data.</text>
</comment>
<dbReference type="Pfam" id="PF00583">
    <property type="entry name" value="Acetyltransf_1"/>
    <property type="match status" value="1"/>
</dbReference>
<dbReference type="InterPro" id="IPR016181">
    <property type="entry name" value="Acyl_CoA_acyltransferase"/>
</dbReference>
<dbReference type="Proteomes" id="UP000278081">
    <property type="component" value="Unassembled WGS sequence"/>
</dbReference>
<proteinExistence type="predicted"/>
<evidence type="ECO:0000256" key="1">
    <source>
        <dbReference type="ARBA" id="ARBA00022491"/>
    </source>
</evidence>
<evidence type="ECO:0000256" key="3">
    <source>
        <dbReference type="ARBA" id="ARBA00022679"/>
    </source>
</evidence>
<dbReference type="GO" id="GO:0016747">
    <property type="term" value="F:acyltransferase activity, transferring groups other than amino-acyl groups"/>
    <property type="evidence" value="ECO:0007669"/>
    <property type="project" value="InterPro"/>
</dbReference>
<dbReference type="OrthoDB" id="9793394at2"/>
<evidence type="ECO:0000259" key="6">
    <source>
        <dbReference type="PROSITE" id="PS51186"/>
    </source>
</evidence>
<dbReference type="AlphaFoldDB" id="A0A3S0T331"/>
<dbReference type="SUPFAM" id="SSF55729">
    <property type="entry name" value="Acyl-CoA N-acyltransferases (Nat)"/>
    <property type="match status" value="1"/>
</dbReference>
<sequence>MTVQFTIEALNSGHDRKNFACGIFVLDRYLREQAGQDIKRRAALCYVACPEGSARIAGYYSISAGDVALKDIPVDKARRLPPYPVIPVARVGRLAIDKDFQGRRLGAALLWDAASRALRSELGVFALAVDAKDEQAAAFYRHFGFIAFEAKPLQLFLPLATVAKSL</sequence>
<gene>
    <name evidence="7" type="ORF">EFR84_17730</name>
</gene>
<dbReference type="PANTHER" id="PTHR36449:SF1">
    <property type="entry name" value="ACETYLTRANSFERASE"/>
    <property type="match status" value="1"/>
</dbReference>
<keyword evidence="3 7" id="KW-0808">Transferase</keyword>
<organism evidence="7 8">
    <name type="scientific">Rhizobium chutanense</name>
    <dbReference type="NCBI Taxonomy" id="2035448"/>
    <lineage>
        <taxon>Bacteria</taxon>
        <taxon>Pseudomonadati</taxon>
        <taxon>Pseudomonadota</taxon>
        <taxon>Alphaproteobacteria</taxon>
        <taxon>Hyphomicrobiales</taxon>
        <taxon>Rhizobiaceae</taxon>
        <taxon>Rhizobium/Agrobacterium group</taxon>
        <taxon>Rhizobium</taxon>
    </lineage>
</organism>
<reference evidence="7 8" key="1">
    <citation type="submission" date="2018-11" db="EMBL/GenBank/DDBJ databases">
        <title>Rhizobium chutanense sp. nov., isolated from root nodules of Phaseolus vulgaris in China.</title>
        <authorList>
            <person name="Huo Y."/>
        </authorList>
    </citation>
    <scope>NUCLEOTIDE SEQUENCE [LARGE SCALE GENOMIC DNA]</scope>
    <source>
        <strain evidence="7 8">C16</strain>
    </source>
</reference>
<accession>A0A3S0T331</accession>
<protein>
    <submittedName>
        <fullName evidence="7">GNAT family N-acetyltransferase</fullName>
    </submittedName>
</protein>
<keyword evidence="2" id="KW-1277">Toxin-antitoxin system</keyword>
<dbReference type="InterPro" id="IPR000182">
    <property type="entry name" value="GNAT_dom"/>
</dbReference>
<evidence type="ECO:0000313" key="7">
    <source>
        <dbReference type="EMBL" id="RUM05269.1"/>
    </source>
</evidence>
<keyword evidence="1" id="KW-0678">Repressor</keyword>
<feature type="domain" description="N-acetyltransferase" evidence="6">
    <location>
        <begin position="25"/>
        <end position="160"/>
    </location>
</feature>
<evidence type="ECO:0000313" key="8">
    <source>
        <dbReference type="Proteomes" id="UP000278081"/>
    </source>
</evidence>